<evidence type="ECO:0000313" key="1">
    <source>
        <dbReference type="EMBL" id="GFY65935.1"/>
    </source>
</evidence>
<dbReference type="AlphaFoldDB" id="A0A8X6Y4K9"/>
<dbReference type="OrthoDB" id="6134459at2759"/>
<organism evidence="1 2">
    <name type="scientific">Trichonephila inaurata madagascariensis</name>
    <dbReference type="NCBI Taxonomy" id="2747483"/>
    <lineage>
        <taxon>Eukaryota</taxon>
        <taxon>Metazoa</taxon>
        <taxon>Ecdysozoa</taxon>
        <taxon>Arthropoda</taxon>
        <taxon>Chelicerata</taxon>
        <taxon>Arachnida</taxon>
        <taxon>Araneae</taxon>
        <taxon>Araneomorphae</taxon>
        <taxon>Entelegynae</taxon>
        <taxon>Araneoidea</taxon>
        <taxon>Nephilidae</taxon>
        <taxon>Trichonephila</taxon>
        <taxon>Trichonephila inaurata</taxon>
    </lineage>
</organism>
<gene>
    <name evidence="1" type="ORF">TNIN_76671</name>
</gene>
<evidence type="ECO:0000313" key="2">
    <source>
        <dbReference type="Proteomes" id="UP000886998"/>
    </source>
</evidence>
<name>A0A8X6Y4K9_9ARAC</name>
<comment type="caution">
    <text evidence="1">The sequence shown here is derived from an EMBL/GenBank/DDBJ whole genome shotgun (WGS) entry which is preliminary data.</text>
</comment>
<dbReference type="EMBL" id="BMAV01015766">
    <property type="protein sequence ID" value="GFY65935.1"/>
    <property type="molecule type" value="Genomic_DNA"/>
</dbReference>
<keyword evidence="2" id="KW-1185">Reference proteome</keyword>
<sequence length="121" mass="13687">MLWAACFIQKSSTAFRVIRSANASKFIHQDWEYTDVTEQPDPVDFCMNVSDSETGGNKRSVRSNAEEPVVFTTEPTNSVNESELSEEFKNCEHLSVEQGCYEVLTKWICVCSVVQNTILSH</sequence>
<accession>A0A8X6Y4K9</accession>
<reference evidence="1" key="1">
    <citation type="submission" date="2020-08" db="EMBL/GenBank/DDBJ databases">
        <title>Multicomponent nature underlies the extraordinary mechanical properties of spider dragline silk.</title>
        <authorList>
            <person name="Kono N."/>
            <person name="Nakamura H."/>
            <person name="Mori M."/>
            <person name="Yoshida Y."/>
            <person name="Ohtoshi R."/>
            <person name="Malay A.D."/>
            <person name="Moran D.A.P."/>
            <person name="Tomita M."/>
            <person name="Numata K."/>
            <person name="Arakawa K."/>
        </authorList>
    </citation>
    <scope>NUCLEOTIDE SEQUENCE</scope>
</reference>
<dbReference type="Proteomes" id="UP000886998">
    <property type="component" value="Unassembled WGS sequence"/>
</dbReference>
<proteinExistence type="predicted"/>
<protein>
    <submittedName>
        <fullName evidence="1">Uncharacterized protein</fullName>
    </submittedName>
</protein>